<dbReference type="PANTHER" id="PTHR14969:SF13">
    <property type="entry name" value="AT30094P"/>
    <property type="match status" value="1"/>
</dbReference>
<dbReference type="Gene3D" id="1.20.144.10">
    <property type="entry name" value="Phosphatidic acid phosphatase type 2/haloperoxidase"/>
    <property type="match status" value="2"/>
</dbReference>
<keyword evidence="1" id="KW-0472">Membrane</keyword>
<dbReference type="InterPro" id="IPR000326">
    <property type="entry name" value="PAP2/HPO"/>
</dbReference>
<sequence>MDGDVLQAMVEHRVAWLTTMFWVITTLGNTVSMFVWSIVGCVLLLRRGRRADAVVVAGAMLTGWGVMSLAKLIFGRERPPIPERLVEISSHSFPSGHATMSALLATVAIAMMLRSTTPWLHRPAVLALPVASSLVIGFSRIYLGAHWTTDVLAGWAFGTLWGLLWIYGSGAVSARNRIAAR</sequence>
<organism evidence="3 4">
    <name type="scientific">Rhodococcus sovatensis</name>
    <dbReference type="NCBI Taxonomy" id="1805840"/>
    <lineage>
        <taxon>Bacteria</taxon>
        <taxon>Bacillati</taxon>
        <taxon>Actinomycetota</taxon>
        <taxon>Actinomycetes</taxon>
        <taxon>Mycobacteriales</taxon>
        <taxon>Nocardiaceae</taxon>
        <taxon>Rhodococcus</taxon>
    </lineage>
</organism>
<dbReference type="Pfam" id="PF01569">
    <property type="entry name" value="PAP2"/>
    <property type="match status" value="1"/>
</dbReference>
<evidence type="ECO:0000259" key="2">
    <source>
        <dbReference type="SMART" id="SM00014"/>
    </source>
</evidence>
<evidence type="ECO:0000313" key="3">
    <source>
        <dbReference type="EMBL" id="WXG69154.1"/>
    </source>
</evidence>
<evidence type="ECO:0000256" key="1">
    <source>
        <dbReference type="SAM" id="Phobius"/>
    </source>
</evidence>
<keyword evidence="4" id="KW-1185">Reference proteome</keyword>
<reference evidence="3 4" key="1">
    <citation type="submission" date="2024-03" db="EMBL/GenBank/DDBJ databases">
        <title>Natural products discovery in diverse microorganisms through a two-stage MS feature dereplication strategy.</title>
        <authorList>
            <person name="Zhang R."/>
        </authorList>
    </citation>
    <scope>NUCLEOTIDE SEQUENCE [LARGE SCALE GENOMIC DNA]</scope>
    <source>
        <strain evidence="3 4">18930</strain>
    </source>
</reference>
<feature type="transmembrane region" description="Helical" evidence="1">
    <location>
        <begin position="52"/>
        <end position="74"/>
    </location>
</feature>
<dbReference type="InterPro" id="IPR036938">
    <property type="entry name" value="PAP2/HPO_sf"/>
</dbReference>
<dbReference type="PANTHER" id="PTHR14969">
    <property type="entry name" value="SPHINGOSINE-1-PHOSPHATE PHOSPHOHYDROLASE"/>
    <property type="match status" value="1"/>
</dbReference>
<name>A0ABZ2PJI5_9NOCA</name>
<dbReference type="Proteomes" id="UP001432000">
    <property type="component" value="Chromosome"/>
</dbReference>
<dbReference type="SMART" id="SM00014">
    <property type="entry name" value="acidPPc"/>
    <property type="match status" value="1"/>
</dbReference>
<feature type="transmembrane region" description="Helical" evidence="1">
    <location>
        <begin position="155"/>
        <end position="174"/>
    </location>
</feature>
<keyword evidence="1" id="KW-0812">Transmembrane</keyword>
<keyword evidence="1" id="KW-1133">Transmembrane helix</keyword>
<evidence type="ECO:0000313" key="4">
    <source>
        <dbReference type="Proteomes" id="UP001432000"/>
    </source>
</evidence>
<gene>
    <name evidence="3" type="ORF">WDS16_00870</name>
</gene>
<protein>
    <submittedName>
        <fullName evidence="3">Phosphatase PAP2 family protein</fullName>
    </submittedName>
</protein>
<feature type="domain" description="Phosphatidic acid phosphatase type 2/haloperoxidase" evidence="2">
    <location>
        <begin position="52"/>
        <end position="166"/>
    </location>
</feature>
<dbReference type="CDD" id="cd03392">
    <property type="entry name" value="PAP2_like_2"/>
    <property type="match status" value="1"/>
</dbReference>
<dbReference type="EMBL" id="CP147846">
    <property type="protein sequence ID" value="WXG69154.1"/>
    <property type="molecule type" value="Genomic_DNA"/>
</dbReference>
<dbReference type="SUPFAM" id="SSF48317">
    <property type="entry name" value="Acid phosphatase/Vanadium-dependent haloperoxidase"/>
    <property type="match status" value="1"/>
</dbReference>
<accession>A0ABZ2PJI5</accession>
<feature type="transmembrane region" description="Helical" evidence="1">
    <location>
        <begin position="125"/>
        <end position="143"/>
    </location>
</feature>
<proteinExistence type="predicted"/>
<feature type="transmembrane region" description="Helical" evidence="1">
    <location>
        <begin position="94"/>
        <end position="113"/>
    </location>
</feature>
<feature type="transmembrane region" description="Helical" evidence="1">
    <location>
        <begin position="20"/>
        <end position="45"/>
    </location>
</feature>